<evidence type="ECO:0000256" key="7">
    <source>
        <dbReference type="ARBA" id="ARBA00023204"/>
    </source>
</evidence>
<evidence type="ECO:0000313" key="12">
    <source>
        <dbReference type="EMBL" id="GLQ20635.1"/>
    </source>
</evidence>
<gene>
    <name evidence="9 12" type="primary">mutS</name>
    <name evidence="12" type="ORF">GCM10007854_15900</name>
</gene>
<dbReference type="PANTHER" id="PTHR11361:SF34">
    <property type="entry name" value="DNA MISMATCH REPAIR PROTEIN MSH1, MITOCHONDRIAL"/>
    <property type="match status" value="1"/>
</dbReference>
<keyword evidence="5 9" id="KW-0067">ATP-binding</keyword>
<dbReference type="InterPro" id="IPR017261">
    <property type="entry name" value="DNA_mismatch_repair_MutS/MSH"/>
</dbReference>
<keyword evidence="7 9" id="KW-0234">DNA repair</keyword>
<dbReference type="Gene3D" id="3.40.50.300">
    <property type="entry name" value="P-loop containing nucleotide triphosphate hydrolases"/>
    <property type="match status" value="1"/>
</dbReference>
<dbReference type="InterPro" id="IPR005748">
    <property type="entry name" value="DNA_mismatch_repair_MutS"/>
</dbReference>
<evidence type="ECO:0000259" key="11">
    <source>
        <dbReference type="PROSITE" id="PS00486"/>
    </source>
</evidence>
<evidence type="ECO:0000256" key="8">
    <source>
        <dbReference type="ARBA" id="ARBA00024647"/>
    </source>
</evidence>
<dbReference type="Pfam" id="PF00488">
    <property type="entry name" value="MutS_V"/>
    <property type="match status" value="1"/>
</dbReference>
<dbReference type="InterPro" id="IPR016151">
    <property type="entry name" value="DNA_mismatch_repair_MutS_N"/>
</dbReference>
<feature type="binding site" evidence="9">
    <location>
        <begin position="652"/>
        <end position="659"/>
    </location>
    <ligand>
        <name>ATP</name>
        <dbReference type="ChEBI" id="CHEBI:30616"/>
    </ligand>
</feature>
<sequence length="894" mass="96082">MPVMSPTPNDTKAKSAKPTPMMVQYLAIKDEVGPEALLFYRMGDFYELFFDDAVRAAATLDIALTKRGKHDGQPIPMCGVPVHAADAYLARLIKAGFRVAVCEQTEDPAEAKKRGSKSVVRREVVRLVTPGTLSEDTLLDARDANILAAIVTGLSGDAALAWADISDGSFRTCSLAPGDLLAEVMALRPSELLIPEALYADWADHGLTLTPLAASKFDRRSCERLLSDRFDVASLDGFGDFSPEERRVAGALVDYIELTQAGDRIALSPPQRRVRGGWLSIDSATRNSLEIDRTLQGQRKGSLLSVIDRTVTGPGARLLAARLSRPLMDLADIRARLDGVSQLHDEAAWRTELRDQLKATGDAARACSRLQLGRGGPRDLVTICQALAMGETINAGLARRPAVAPVAEIEAQLRTLSLSDKPELAKLVRDLSKALVADPPLQARDGGLIAPGWSPEIDRLRSLRDETRRSVAALQGRYAAATGVTTLKIKHNNVLGYHVDVSPKHADTVLGREDFIHRQTLVSGVRFTTTELAELDRDIAGAADKVLALELDAFETFRSRVTALVEPVRQVATALAALDVYAGLALWALESGATKPTIDDSAVLEIDAGRHPVVEAALQRQSATRFTPNDTWLDGAAPQDAKGCPRLALITGPNMAGKSTYLRQTALIILLAQAGSFVPAARAHIGLVDRLFSRVGASDDLSKGRSTFMVEMIETAAILNQATEKSFVILDEIGRGTATFDGLSIAWAAVEHLHGVNRCRALFATHYHELTELVASLDGAKNLSLRAREHEGELIFLHDVRDGAADRSYGIQVAKLAGLPAAAVARAKAVLERLEADGTDLGLSDLPLFTAQLPVIAAEPSAVEAALRSIDPDTLSPRDALDLLYALKSKLGEG</sequence>
<dbReference type="SMART" id="SM00533">
    <property type="entry name" value="MUTSd"/>
    <property type="match status" value="1"/>
</dbReference>
<dbReference type="InterPro" id="IPR036187">
    <property type="entry name" value="DNA_mismatch_repair_MutS_sf"/>
</dbReference>
<keyword evidence="13" id="KW-1185">Reference proteome</keyword>
<dbReference type="Gene3D" id="6.10.140.430">
    <property type="match status" value="1"/>
</dbReference>
<reference evidence="12" key="2">
    <citation type="submission" date="2023-01" db="EMBL/GenBank/DDBJ databases">
        <title>Draft genome sequence of Algimonas porphyrae strain NBRC 108216.</title>
        <authorList>
            <person name="Sun Q."/>
            <person name="Mori K."/>
        </authorList>
    </citation>
    <scope>NUCLEOTIDE SEQUENCE</scope>
    <source>
        <strain evidence="12">NBRC 108216</strain>
    </source>
</reference>
<dbReference type="SMART" id="SM00534">
    <property type="entry name" value="MUTSac"/>
    <property type="match status" value="1"/>
</dbReference>
<dbReference type="Pfam" id="PF05188">
    <property type="entry name" value="MutS_II"/>
    <property type="match status" value="1"/>
</dbReference>
<feature type="domain" description="DNA mismatch repair proteins mutS family" evidence="11">
    <location>
        <begin position="726"/>
        <end position="742"/>
    </location>
</feature>
<dbReference type="NCBIfam" id="TIGR01070">
    <property type="entry name" value="mutS1"/>
    <property type="match status" value="1"/>
</dbReference>
<dbReference type="Pfam" id="PF05192">
    <property type="entry name" value="MutS_III"/>
    <property type="match status" value="1"/>
</dbReference>
<evidence type="ECO:0000313" key="13">
    <source>
        <dbReference type="Proteomes" id="UP001161390"/>
    </source>
</evidence>
<dbReference type="InterPro" id="IPR007861">
    <property type="entry name" value="DNA_mismatch_repair_MutS_clamp"/>
</dbReference>
<dbReference type="InterPro" id="IPR036678">
    <property type="entry name" value="MutS_con_dom_sf"/>
</dbReference>
<comment type="function">
    <text evidence="8 9">This protein is involved in the repair of mismatches in DNA. It is possible that it carries out the mismatch recognition step. This protein has a weak ATPase activity.</text>
</comment>
<keyword evidence="6 9" id="KW-0238">DNA-binding</keyword>
<dbReference type="SUPFAM" id="SSF48334">
    <property type="entry name" value="DNA repair protein MutS, domain III"/>
    <property type="match status" value="1"/>
</dbReference>
<dbReference type="PIRSF" id="PIRSF037677">
    <property type="entry name" value="DNA_mis_repair_Msh6"/>
    <property type="match status" value="1"/>
</dbReference>
<evidence type="ECO:0000256" key="2">
    <source>
        <dbReference type="ARBA" id="ARBA00021982"/>
    </source>
</evidence>
<evidence type="ECO:0000256" key="3">
    <source>
        <dbReference type="ARBA" id="ARBA00022741"/>
    </source>
</evidence>
<dbReference type="SUPFAM" id="SSF53150">
    <property type="entry name" value="DNA repair protein MutS, domain II"/>
    <property type="match status" value="1"/>
</dbReference>
<dbReference type="InterPro" id="IPR007860">
    <property type="entry name" value="DNA_mmatch_repair_MutS_con_dom"/>
</dbReference>
<dbReference type="CDD" id="cd03284">
    <property type="entry name" value="ABC_MutS1"/>
    <property type="match status" value="1"/>
</dbReference>
<dbReference type="InterPro" id="IPR045076">
    <property type="entry name" value="MutS"/>
</dbReference>
<dbReference type="Pfam" id="PF01624">
    <property type="entry name" value="MutS_I"/>
    <property type="match status" value="1"/>
</dbReference>
<dbReference type="InterPro" id="IPR007695">
    <property type="entry name" value="DNA_mismatch_repair_MutS-lik_N"/>
</dbReference>
<dbReference type="Pfam" id="PF05190">
    <property type="entry name" value="MutS_IV"/>
    <property type="match status" value="1"/>
</dbReference>
<name>A0ABQ5V0U6_9PROT</name>
<dbReference type="PROSITE" id="PS00486">
    <property type="entry name" value="DNA_MISMATCH_REPAIR_2"/>
    <property type="match status" value="1"/>
</dbReference>
<dbReference type="EMBL" id="BSNJ01000003">
    <property type="protein sequence ID" value="GLQ20635.1"/>
    <property type="molecule type" value="Genomic_DNA"/>
</dbReference>
<dbReference type="HAMAP" id="MF_00096">
    <property type="entry name" value="MutS"/>
    <property type="match status" value="1"/>
</dbReference>
<dbReference type="SUPFAM" id="SSF52540">
    <property type="entry name" value="P-loop containing nucleoside triphosphate hydrolases"/>
    <property type="match status" value="1"/>
</dbReference>
<keyword evidence="4 9" id="KW-0227">DNA damage</keyword>
<dbReference type="InterPro" id="IPR027417">
    <property type="entry name" value="P-loop_NTPase"/>
</dbReference>
<evidence type="ECO:0000256" key="10">
    <source>
        <dbReference type="RuleBase" id="RU003756"/>
    </source>
</evidence>
<dbReference type="SUPFAM" id="SSF55271">
    <property type="entry name" value="DNA repair protein MutS, domain I"/>
    <property type="match status" value="1"/>
</dbReference>
<organism evidence="12 13">
    <name type="scientific">Algimonas porphyrae</name>
    <dbReference type="NCBI Taxonomy" id="1128113"/>
    <lineage>
        <taxon>Bacteria</taxon>
        <taxon>Pseudomonadati</taxon>
        <taxon>Pseudomonadota</taxon>
        <taxon>Alphaproteobacteria</taxon>
        <taxon>Maricaulales</taxon>
        <taxon>Robiginitomaculaceae</taxon>
        <taxon>Algimonas</taxon>
    </lineage>
</organism>
<dbReference type="PANTHER" id="PTHR11361">
    <property type="entry name" value="DNA MISMATCH REPAIR PROTEIN MUTS FAMILY MEMBER"/>
    <property type="match status" value="1"/>
</dbReference>
<evidence type="ECO:0000256" key="9">
    <source>
        <dbReference type="HAMAP-Rule" id="MF_00096"/>
    </source>
</evidence>
<evidence type="ECO:0000256" key="4">
    <source>
        <dbReference type="ARBA" id="ARBA00022763"/>
    </source>
</evidence>
<keyword evidence="3 9" id="KW-0547">Nucleotide-binding</keyword>
<evidence type="ECO:0000256" key="1">
    <source>
        <dbReference type="ARBA" id="ARBA00006271"/>
    </source>
</evidence>
<dbReference type="RefSeq" id="WP_284371386.1">
    <property type="nucleotide sequence ID" value="NZ_BSNJ01000003.1"/>
</dbReference>
<dbReference type="NCBIfam" id="NF003810">
    <property type="entry name" value="PRK05399.1"/>
    <property type="match status" value="1"/>
</dbReference>
<comment type="caution">
    <text evidence="12">The sequence shown here is derived from an EMBL/GenBank/DDBJ whole genome shotgun (WGS) entry which is preliminary data.</text>
</comment>
<evidence type="ECO:0000256" key="6">
    <source>
        <dbReference type="ARBA" id="ARBA00023125"/>
    </source>
</evidence>
<comment type="similarity">
    <text evidence="1 9 10">Belongs to the DNA mismatch repair MutS family.</text>
</comment>
<dbReference type="InterPro" id="IPR007696">
    <property type="entry name" value="DNA_mismatch_repair_MutS_core"/>
</dbReference>
<dbReference type="Gene3D" id="1.10.1420.10">
    <property type="match status" value="2"/>
</dbReference>
<accession>A0ABQ5V0U6</accession>
<dbReference type="InterPro" id="IPR000432">
    <property type="entry name" value="DNA_mismatch_repair_MutS_C"/>
</dbReference>
<protein>
    <recommendedName>
        <fullName evidence="2 9">DNA mismatch repair protein MutS</fullName>
    </recommendedName>
</protein>
<evidence type="ECO:0000256" key="5">
    <source>
        <dbReference type="ARBA" id="ARBA00022840"/>
    </source>
</evidence>
<reference evidence="12" key="1">
    <citation type="journal article" date="2014" name="Int. J. Syst. Evol. Microbiol.">
        <title>Complete genome of a new Firmicutes species belonging to the dominant human colonic microbiota ('Ruminococcus bicirculans') reveals two chromosomes and a selective capacity to utilize plant glucans.</title>
        <authorList>
            <consortium name="NISC Comparative Sequencing Program"/>
            <person name="Wegmann U."/>
            <person name="Louis P."/>
            <person name="Goesmann A."/>
            <person name="Henrissat B."/>
            <person name="Duncan S.H."/>
            <person name="Flint H.J."/>
        </authorList>
    </citation>
    <scope>NUCLEOTIDE SEQUENCE</scope>
    <source>
        <strain evidence="12">NBRC 108216</strain>
    </source>
</reference>
<proteinExistence type="inferred from homology"/>
<dbReference type="Proteomes" id="UP001161390">
    <property type="component" value="Unassembled WGS sequence"/>
</dbReference>
<dbReference type="Gene3D" id="3.40.1170.10">
    <property type="entry name" value="DNA repair protein MutS, domain I"/>
    <property type="match status" value="1"/>
</dbReference>
<dbReference type="Gene3D" id="3.30.420.110">
    <property type="entry name" value="MutS, connector domain"/>
    <property type="match status" value="1"/>
</dbReference>